<dbReference type="PANTHER" id="PTHR38139">
    <property type="entry name" value="GATE DOMAIN-CONTAINING PROTEIN"/>
    <property type="match status" value="1"/>
</dbReference>
<keyword evidence="3" id="KW-1185">Reference proteome</keyword>
<dbReference type="KEGG" id="dalk:DSCA_61600"/>
<sequence>MRQVEARLPYAALAISMACSLLLVGWGWLNLDGLTADRLARRLIVPLTRLLVFIALGLVVGQTIEATGWTRRLAVVAAPLFRFSNIGPRCSAAFTTAFFSGVAANAMLLSFFKEATITRRQLFLGNLMNQLPAYFLHLPTTFFIVIPLTGRAGALYFLLTFVALVLRTLLVMIYGRLFCTSDWVSEAAVDPVAQRGKDRREPMGIVQAIRKRMPGRLIRIAVYVVPIYTLVFMVNTMGGFDAAREWLARFVVTSLLPVESLSVVILSFAAEFTSGFAAAGALMEAGVLTVKQTVIALLAGNVVAFPVRALRHQLPRYMGIFSPAMGLQLLLLGQTLRVISLVVVGVGYYWLF</sequence>
<reference evidence="2 3" key="1">
    <citation type="submission" date="2019-11" db="EMBL/GenBank/DDBJ databases">
        <title>Comparative genomics of hydrocarbon-degrading Desulfosarcina strains.</title>
        <authorList>
            <person name="Watanabe M."/>
            <person name="Kojima H."/>
            <person name="Fukui M."/>
        </authorList>
    </citation>
    <scope>NUCLEOTIDE SEQUENCE [LARGE SCALE GENOMIC DNA]</scope>
    <source>
        <strain evidence="2 3">PL12</strain>
    </source>
</reference>
<evidence type="ECO:0000313" key="2">
    <source>
        <dbReference type="EMBL" id="BBO72230.1"/>
    </source>
</evidence>
<evidence type="ECO:0000313" key="3">
    <source>
        <dbReference type="Proteomes" id="UP000427906"/>
    </source>
</evidence>
<protein>
    <recommendedName>
        <fullName evidence="4">Nucleoside recognition protein</fullName>
    </recommendedName>
</protein>
<dbReference type="InterPro" id="IPR038880">
    <property type="entry name" value="MJ0871-like"/>
</dbReference>
<dbReference type="RefSeq" id="WP_155319955.1">
    <property type="nucleotide sequence ID" value="NZ_AP021874.1"/>
</dbReference>
<keyword evidence="1" id="KW-0472">Membrane</keyword>
<organism evidence="2 3">
    <name type="scientific">Desulfosarcina alkanivorans</name>
    <dbReference type="NCBI Taxonomy" id="571177"/>
    <lineage>
        <taxon>Bacteria</taxon>
        <taxon>Pseudomonadati</taxon>
        <taxon>Thermodesulfobacteriota</taxon>
        <taxon>Desulfobacteria</taxon>
        <taxon>Desulfobacterales</taxon>
        <taxon>Desulfosarcinaceae</taxon>
        <taxon>Desulfosarcina</taxon>
    </lineage>
</organism>
<keyword evidence="1" id="KW-1133">Transmembrane helix</keyword>
<evidence type="ECO:0000256" key="1">
    <source>
        <dbReference type="SAM" id="Phobius"/>
    </source>
</evidence>
<dbReference type="PROSITE" id="PS51257">
    <property type="entry name" value="PROKAR_LIPOPROTEIN"/>
    <property type="match status" value="1"/>
</dbReference>
<proteinExistence type="predicted"/>
<feature type="transmembrane region" description="Helical" evidence="1">
    <location>
        <begin position="331"/>
        <end position="351"/>
    </location>
</feature>
<accession>A0A5K7YV88</accession>
<feature type="transmembrane region" description="Helical" evidence="1">
    <location>
        <begin position="133"/>
        <end position="150"/>
    </location>
</feature>
<evidence type="ECO:0008006" key="4">
    <source>
        <dbReference type="Google" id="ProtNLM"/>
    </source>
</evidence>
<feature type="transmembrane region" description="Helical" evidence="1">
    <location>
        <begin position="156"/>
        <end position="175"/>
    </location>
</feature>
<feature type="transmembrane region" description="Helical" evidence="1">
    <location>
        <begin position="92"/>
        <end position="112"/>
    </location>
</feature>
<feature type="transmembrane region" description="Helical" evidence="1">
    <location>
        <begin position="12"/>
        <end position="31"/>
    </location>
</feature>
<dbReference type="PANTHER" id="PTHR38139:SF1">
    <property type="entry name" value="NUCLEOSIDE TRANSPORTER_FEOB GTPASE GATE DOMAIN-CONTAINING PROTEIN"/>
    <property type="match status" value="1"/>
</dbReference>
<name>A0A5K7YV88_9BACT</name>
<dbReference type="EMBL" id="AP021874">
    <property type="protein sequence ID" value="BBO72230.1"/>
    <property type="molecule type" value="Genomic_DNA"/>
</dbReference>
<feature type="transmembrane region" description="Helical" evidence="1">
    <location>
        <begin position="220"/>
        <end position="240"/>
    </location>
</feature>
<dbReference type="Proteomes" id="UP000427906">
    <property type="component" value="Chromosome"/>
</dbReference>
<dbReference type="AlphaFoldDB" id="A0A5K7YV88"/>
<feature type="transmembrane region" description="Helical" evidence="1">
    <location>
        <begin position="43"/>
        <end position="64"/>
    </location>
</feature>
<gene>
    <name evidence="2" type="ORF">DSCA_61600</name>
</gene>
<feature type="transmembrane region" description="Helical" evidence="1">
    <location>
        <begin position="294"/>
        <end position="311"/>
    </location>
</feature>
<keyword evidence="1" id="KW-0812">Transmembrane</keyword>
<dbReference type="OrthoDB" id="5453678at2"/>